<dbReference type="AlphaFoldDB" id="A0A6P8Z134"/>
<sequence length="163" mass="17506">MRTPFPVTHFCVGRPEETFTMARVLDVVPLMLLLAATSAQPSTLGEPGAASISRVGTNTVQFASPATYQFIIVTISTKFGAADGGHTNSARFSVEVNGQRLETITNSLSIQKGGNSGHYWGYETYAVSQKMLTYGVFAGNSVRVNFLDGNLHIASDIRVDLSN</sequence>
<dbReference type="GeneID" id="117648079"/>
<evidence type="ECO:0000313" key="1">
    <source>
        <dbReference type="Proteomes" id="UP000515158"/>
    </source>
</evidence>
<dbReference type="InParanoid" id="A0A6P8Z134"/>
<protein>
    <submittedName>
        <fullName evidence="2">Uncharacterized protein LOC117648079</fullName>
    </submittedName>
</protein>
<organism evidence="2">
    <name type="scientific">Thrips palmi</name>
    <name type="common">Melon thrips</name>
    <dbReference type="NCBI Taxonomy" id="161013"/>
    <lineage>
        <taxon>Eukaryota</taxon>
        <taxon>Metazoa</taxon>
        <taxon>Ecdysozoa</taxon>
        <taxon>Arthropoda</taxon>
        <taxon>Hexapoda</taxon>
        <taxon>Insecta</taxon>
        <taxon>Pterygota</taxon>
        <taxon>Neoptera</taxon>
        <taxon>Paraneoptera</taxon>
        <taxon>Thysanoptera</taxon>
        <taxon>Terebrantia</taxon>
        <taxon>Thripoidea</taxon>
        <taxon>Thripidae</taxon>
        <taxon>Thrips</taxon>
    </lineage>
</organism>
<accession>A0A6P8Z134</accession>
<evidence type="ECO:0000313" key="2">
    <source>
        <dbReference type="RefSeq" id="XP_034246168.1"/>
    </source>
</evidence>
<gene>
    <name evidence="2" type="primary">LOC117648079</name>
</gene>
<dbReference type="OrthoDB" id="10363467at2759"/>
<name>A0A6P8Z134_THRPL</name>
<proteinExistence type="predicted"/>
<dbReference type="KEGG" id="tpal:117648079"/>
<dbReference type="RefSeq" id="XP_034246168.1">
    <property type="nucleotide sequence ID" value="XM_034390277.1"/>
</dbReference>
<dbReference type="Proteomes" id="UP000515158">
    <property type="component" value="Unplaced"/>
</dbReference>
<reference evidence="2" key="1">
    <citation type="submission" date="2025-08" db="UniProtKB">
        <authorList>
            <consortium name="RefSeq"/>
        </authorList>
    </citation>
    <scope>IDENTIFICATION</scope>
    <source>
        <tissue evidence="2">Total insect</tissue>
    </source>
</reference>
<keyword evidence="1" id="KW-1185">Reference proteome</keyword>